<reference evidence="2" key="1">
    <citation type="journal article" date="2019" name="Curr. Biol.">
        <title>Genome Sequence of Striga asiatica Provides Insight into the Evolution of Plant Parasitism.</title>
        <authorList>
            <person name="Yoshida S."/>
            <person name="Kim S."/>
            <person name="Wafula E.K."/>
            <person name="Tanskanen J."/>
            <person name="Kim Y.M."/>
            <person name="Honaas L."/>
            <person name="Yang Z."/>
            <person name="Spallek T."/>
            <person name="Conn C.E."/>
            <person name="Ichihashi Y."/>
            <person name="Cheong K."/>
            <person name="Cui S."/>
            <person name="Der J.P."/>
            <person name="Gundlach H."/>
            <person name="Jiao Y."/>
            <person name="Hori C."/>
            <person name="Ishida J.K."/>
            <person name="Kasahara H."/>
            <person name="Kiba T."/>
            <person name="Kim M.S."/>
            <person name="Koo N."/>
            <person name="Laohavisit A."/>
            <person name="Lee Y.H."/>
            <person name="Lumba S."/>
            <person name="McCourt P."/>
            <person name="Mortimer J.C."/>
            <person name="Mutuku J.M."/>
            <person name="Nomura T."/>
            <person name="Sasaki-Sekimoto Y."/>
            <person name="Seto Y."/>
            <person name="Wang Y."/>
            <person name="Wakatake T."/>
            <person name="Sakakibara H."/>
            <person name="Demura T."/>
            <person name="Yamaguchi S."/>
            <person name="Yoneyama K."/>
            <person name="Manabe R.I."/>
            <person name="Nelson D.C."/>
            <person name="Schulman A.H."/>
            <person name="Timko M.P."/>
            <person name="dePamphilis C.W."/>
            <person name="Choi D."/>
            <person name="Shirasu K."/>
        </authorList>
    </citation>
    <scope>NUCLEOTIDE SEQUENCE [LARGE SCALE GENOMIC DNA]</scope>
    <source>
        <strain evidence="2">cv. UVA1</strain>
    </source>
</reference>
<keyword evidence="2" id="KW-1185">Reference proteome</keyword>
<dbReference type="EMBL" id="BKCP01012181">
    <property type="protein sequence ID" value="GER55834.1"/>
    <property type="molecule type" value="Genomic_DNA"/>
</dbReference>
<dbReference type="AlphaFoldDB" id="A0A5A7RF83"/>
<proteinExistence type="predicted"/>
<organism evidence="1 2">
    <name type="scientific">Striga asiatica</name>
    <name type="common">Asiatic witchweed</name>
    <name type="synonym">Buchnera asiatica</name>
    <dbReference type="NCBI Taxonomy" id="4170"/>
    <lineage>
        <taxon>Eukaryota</taxon>
        <taxon>Viridiplantae</taxon>
        <taxon>Streptophyta</taxon>
        <taxon>Embryophyta</taxon>
        <taxon>Tracheophyta</taxon>
        <taxon>Spermatophyta</taxon>
        <taxon>Magnoliopsida</taxon>
        <taxon>eudicotyledons</taxon>
        <taxon>Gunneridae</taxon>
        <taxon>Pentapetalae</taxon>
        <taxon>asterids</taxon>
        <taxon>lamiids</taxon>
        <taxon>Lamiales</taxon>
        <taxon>Orobanchaceae</taxon>
        <taxon>Buchnereae</taxon>
        <taxon>Striga</taxon>
    </lineage>
</organism>
<name>A0A5A7RF83_STRAF</name>
<accession>A0A5A7RF83</accession>
<gene>
    <name evidence="1" type="ORF">STAS_33522</name>
</gene>
<protein>
    <submittedName>
        <fullName evidence="1">PhoH family protein</fullName>
    </submittedName>
</protein>
<evidence type="ECO:0000313" key="2">
    <source>
        <dbReference type="Proteomes" id="UP000325081"/>
    </source>
</evidence>
<dbReference type="Proteomes" id="UP000325081">
    <property type="component" value="Unassembled WGS sequence"/>
</dbReference>
<evidence type="ECO:0000313" key="1">
    <source>
        <dbReference type="EMBL" id="GER55834.1"/>
    </source>
</evidence>
<comment type="caution">
    <text evidence="1">The sequence shown here is derived from an EMBL/GenBank/DDBJ whole genome shotgun (WGS) entry which is preliminary data.</text>
</comment>
<sequence>MQLHDVYISHENTKFTCKQSNQSKFCIRINPNARTRGFGESAGGLSRNLGVIFVDGLTVYDAGPGTGPGPLGTDLPIMHDTDRIYDMYMLPTGEENSKLEKHLETILVNEERNMRLPQQSLCHDTPSAIVILDFFFVSNVVFSMDI</sequence>